<evidence type="ECO:0000256" key="1">
    <source>
        <dbReference type="SAM" id="Coils"/>
    </source>
</evidence>
<organism evidence="3 4">
    <name type="scientific">Caloramator australicus RC3</name>
    <dbReference type="NCBI Taxonomy" id="857293"/>
    <lineage>
        <taxon>Bacteria</taxon>
        <taxon>Bacillati</taxon>
        <taxon>Bacillota</taxon>
        <taxon>Clostridia</taxon>
        <taxon>Eubacteriales</taxon>
        <taxon>Clostridiaceae</taxon>
        <taxon>Caloramator</taxon>
    </lineage>
</organism>
<evidence type="ECO:0000259" key="2">
    <source>
        <dbReference type="PROSITE" id="PS51934"/>
    </source>
</evidence>
<evidence type="ECO:0000313" key="3">
    <source>
        <dbReference type="EMBL" id="CCJ33438.1"/>
    </source>
</evidence>
<name>I7KU94_9CLOT</name>
<keyword evidence="1" id="KW-0175">Coiled coil</keyword>
<feature type="domain" description="LRAT" evidence="2">
    <location>
        <begin position="123"/>
        <end position="216"/>
    </location>
</feature>
<dbReference type="Gene3D" id="3.90.1720.10">
    <property type="entry name" value="endopeptidase domain like (from Nostoc punctiforme)"/>
    <property type="match status" value="2"/>
</dbReference>
<gene>
    <name evidence="3" type="ORF">CAAU_1354</name>
</gene>
<sequence>MGFFKDLFDLDEYDLEDAFRDLFGPRKRTILDDFNEVVIEPIREELNDIKEEIKSSNQRVKNEFKKKCKEISPELGEAVEKLDRTAITIRNHIEASSSRSAKYLRKRVKSINQLQEGDHLFVDGKIGPDIYTHHGLYVGDGYVIHYDNGVVCEVTYEEFDSGRKVYILDSPIIYSRETVVYRARMRLGENKYDLFFNNCEHFVRWCRGSDEWEINRD</sequence>
<dbReference type="eggNOG" id="COG1842">
    <property type="taxonomic scope" value="Bacteria"/>
</dbReference>
<dbReference type="PANTHER" id="PTHR46137">
    <property type="entry name" value="OS05G0310600 PROTEIN"/>
    <property type="match status" value="1"/>
</dbReference>
<dbReference type="STRING" id="857293.CAAU_1354"/>
<dbReference type="Pfam" id="PF04970">
    <property type="entry name" value="LRAT"/>
    <property type="match status" value="1"/>
</dbReference>
<evidence type="ECO:0000313" key="4">
    <source>
        <dbReference type="Proteomes" id="UP000007652"/>
    </source>
</evidence>
<feature type="coiled-coil region" evidence="1">
    <location>
        <begin position="39"/>
        <end position="66"/>
    </location>
</feature>
<protein>
    <recommendedName>
        <fullName evidence="2">LRAT domain-containing protein</fullName>
    </recommendedName>
</protein>
<dbReference type="RefSeq" id="WP_008908707.1">
    <property type="nucleotide sequence ID" value="NZ_CAKP01000071.1"/>
</dbReference>
<dbReference type="PANTHER" id="PTHR46137:SF1">
    <property type="entry name" value="LRAT DOMAIN-CONTAINING PROTEIN"/>
    <property type="match status" value="1"/>
</dbReference>
<dbReference type="SUPFAM" id="SSF54001">
    <property type="entry name" value="Cysteine proteinases"/>
    <property type="match status" value="1"/>
</dbReference>
<reference evidence="3 4" key="1">
    <citation type="journal article" date="2011" name="J. Bacteriol.">
        <title>Draft genome sequence of Caloramator australicus strain RC3T, a thermoanaerobe from the Great Artesian Basin of Australia.</title>
        <authorList>
            <person name="Ogg C.D."/>
            <person name="Patel B.K.C."/>
        </authorList>
    </citation>
    <scope>NUCLEOTIDE SEQUENCE [LARGE SCALE GENOMIC DNA]</scope>
    <source>
        <strain evidence="3 4">RC3</strain>
    </source>
</reference>
<dbReference type="InterPro" id="IPR038765">
    <property type="entry name" value="Papain-like_cys_pep_sf"/>
</dbReference>
<dbReference type="PROSITE" id="PS51934">
    <property type="entry name" value="LRAT"/>
    <property type="match status" value="1"/>
</dbReference>
<keyword evidence="4" id="KW-1185">Reference proteome</keyword>
<proteinExistence type="predicted"/>
<dbReference type="EMBL" id="CAKP01000071">
    <property type="protein sequence ID" value="CCJ33438.1"/>
    <property type="molecule type" value="Genomic_DNA"/>
</dbReference>
<dbReference type="OrthoDB" id="9812095at2"/>
<accession>I7KU94</accession>
<dbReference type="Proteomes" id="UP000007652">
    <property type="component" value="Unassembled WGS sequence"/>
</dbReference>
<dbReference type="InterPro" id="IPR007053">
    <property type="entry name" value="LRAT_dom"/>
</dbReference>
<comment type="caution">
    <text evidence="3">The sequence shown here is derived from an EMBL/GenBank/DDBJ whole genome shotgun (WGS) entry which is preliminary data.</text>
</comment>
<dbReference type="AlphaFoldDB" id="I7KU94"/>